<dbReference type="InterPro" id="IPR036412">
    <property type="entry name" value="HAD-like_sf"/>
</dbReference>
<organism evidence="1 2">
    <name type="scientific">Liquorilactobacillus satsumensis DSM 16230 = JCM 12392</name>
    <dbReference type="NCBI Taxonomy" id="1423801"/>
    <lineage>
        <taxon>Bacteria</taxon>
        <taxon>Bacillati</taxon>
        <taxon>Bacillota</taxon>
        <taxon>Bacilli</taxon>
        <taxon>Lactobacillales</taxon>
        <taxon>Lactobacillaceae</taxon>
        <taxon>Liquorilactobacillus</taxon>
    </lineage>
</organism>
<keyword evidence="1" id="KW-0378">Hydrolase</keyword>
<gene>
    <name evidence="1" type="ORF">FD50_GL000963</name>
</gene>
<accession>A0A0R1UZ10</accession>
<dbReference type="PATRIC" id="fig|1423801.4.peg.978"/>
<dbReference type="InterPro" id="IPR006379">
    <property type="entry name" value="HAD-SF_hydro_IIB"/>
</dbReference>
<dbReference type="InterPro" id="IPR023214">
    <property type="entry name" value="HAD_sf"/>
</dbReference>
<dbReference type="SFLD" id="SFLDG01140">
    <property type="entry name" value="C2.B:_Phosphomannomutase_and_P"/>
    <property type="match status" value="1"/>
</dbReference>
<sequence>MEQKLIALDLDGTTLNEHSQISARTKQILQKASRNGHIVSIVTGRPYRISRDIYDSLGIKTPMINFNGGLGHIPHQTWNREYQDTFAREIALDLLAHKEKLGIKMMAAEAKNMLLANTADPGSADNFFPSILASTEVLNAKNLKTDPASVTMLVEQTAKEKIIAQLEQLYGTDLEIGVWGGPNPILELEPKGVTKEKGLRYLAQHFNISRKNIIAFGDEHNDAEMIDYAGWGVVMRNGTDQLKQIANDVTPLDNTQDGLANYLEEYLQLAE</sequence>
<name>A0A0R1UZ10_9LACO</name>
<evidence type="ECO:0000313" key="2">
    <source>
        <dbReference type="Proteomes" id="UP000051166"/>
    </source>
</evidence>
<dbReference type="NCBIfam" id="TIGR01484">
    <property type="entry name" value="HAD-SF-IIB"/>
    <property type="match status" value="1"/>
</dbReference>
<dbReference type="PANTHER" id="PTHR10000:SF23">
    <property type="entry name" value="5-AMINO-6-(5-PHOSPHO-D-RIBITYLAMINO)URACIL PHOSPHATASE YITU"/>
    <property type="match status" value="1"/>
</dbReference>
<keyword evidence="2" id="KW-1185">Reference proteome</keyword>
<dbReference type="OrthoDB" id="9781413at2"/>
<dbReference type="GO" id="GO:0000287">
    <property type="term" value="F:magnesium ion binding"/>
    <property type="evidence" value="ECO:0007669"/>
    <property type="project" value="TreeGrafter"/>
</dbReference>
<dbReference type="PANTHER" id="PTHR10000">
    <property type="entry name" value="PHOSPHOSERINE PHOSPHATASE"/>
    <property type="match status" value="1"/>
</dbReference>
<dbReference type="Gene3D" id="3.40.50.1000">
    <property type="entry name" value="HAD superfamily/HAD-like"/>
    <property type="match status" value="1"/>
</dbReference>
<dbReference type="RefSeq" id="WP_056960945.1">
    <property type="nucleotide sequence ID" value="NZ_AZFQ01000044.1"/>
</dbReference>
<evidence type="ECO:0000313" key="1">
    <source>
        <dbReference type="EMBL" id="KRL98004.1"/>
    </source>
</evidence>
<dbReference type="GO" id="GO:0016791">
    <property type="term" value="F:phosphatase activity"/>
    <property type="evidence" value="ECO:0007669"/>
    <property type="project" value="TreeGrafter"/>
</dbReference>
<dbReference type="Gene3D" id="3.30.1240.10">
    <property type="match status" value="1"/>
</dbReference>
<protein>
    <submittedName>
        <fullName evidence="1">HAD superfamily hydrolase</fullName>
    </submittedName>
</protein>
<dbReference type="CDD" id="cd07516">
    <property type="entry name" value="HAD_Pase"/>
    <property type="match status" value="1"/>
</dbReference>
<dbReference type="STRING" id="1423801.FD50_GL000963"/>
<comment type="caution">
    <text evidence="1">The sequence shown here is derived from an EMBL/GenBank/DDBJ whole genome shotgun (WGS) entry which is preliminary data.</text>
</comment>
<dbReference type="GeneID" id="98308322"/>
<reference evidence="1 2" key="1">
    <citation type="journal article" date="2015" name="Genome Announc.">
        <title>Expanding the biotechnology potential of lactobacilli through comparative genomics of 213 strains and associated genera.</title>
        <authorList>
            <person name="Sun Z."/>
            <person name="Harris H.M."/>
            <person name="McCann A."/>
            <person name="Guo C."/>
            <person name="Argimon S."/>
            <person name="Zhang W."/>
            <person name="Yang X."/>
            <person name="Jeffery I.B."/>
            <person name="Cooney J.C."/>
            <person name="Kagawa T.F."/>
            <person name="Liu W."/>
            <person name="Song Y."/>
            <person name="Salvetti E."/>
            <person name="Wrobel A."/>
            <person name="Rasinkangas P."/>
            <person name="Parkhill J."/>
            <person name="Rea M.C."/>
            <person name="O'Sullivan O."/>
            <person name="Ritari J."/>
            <person name="Douillard F.P."/>
            <person name="Paul Ross R."/>
            <person name="Yang R."/>
            <person name="Briner A.E."/>
            <person name="Felis G.E."/>
            <person name="de Vos W.M."/>
            <person name="Barrangou R."/>
            <person name="Klaenhammer T.R."/>
            <person name="Caufield P.W."/>
            <person name="Cui Y."/>
            <person name="Zhang H."/>
            <person name="O'Toole P.W."/>
        </authorList>
    </citation>
    <scope>NUCLEOTIDE SEQUENCE [LARGE SCALE GENOMIC DNA]</scope>
    <source>
        <strain evidence="1 2">DSM 16230</strain>
    </source>
</reference>
<proteinExistence type="predicted"/>
<dbReference type="SUPFAM" id="SSF56784">
    <property type="entry name" value="HAD-like"/>
    <property type="match status" value="1"/>
</dbReference>
<dbReference type="AlphaFoldDB" id="A0A0R1UZ10"/>
<dbReference type="NCBIfam" id="TIGR00099">
    <property type="entry name" value="Cof-subfamily"/>
    <property type="match status" value="1"/>
</dbReference>
<dbReference type="Proteomes" id="UP000051166">
    <property type="component" value="Unassembled WGS sequence"/>
</dbReference>
<dbReference type="Pfam" id="PF08282">
    <property type="entry name" value="Hydrolase_3"/>
    <property type="match status" value="1"/>
</dbReference>
<dbReference type="SFLD" id="SFLDS00003">
    <property type="entry name" value="Haloacid_Dehalogenase"/>
    <property type="match status" value="1"/>
</dbReference>
<dbReference type="InterPro" id="IPR000150">
    <property type="entry name" value="Cof"/>
</dbReference>
<dbReference type="EMBL" id="AZFQ01000044">
    <property type="protein sequence ID" value="KRL98004.1"/>
    <property type="molecule type" value="Genomic_DNA"/>
</dbReference>
<dbReference type="GO" id="GO:0005829">
    <property type="term" value="C:cytosol"/>
    <property type="evidence" value="ECO:0007669"/>
    <property type="project" value="TreeGrafter"/>
</dbReference>